<dbReference type="GO" id="GO:0047617">
    <property type="term" value="F:fatty acyl-CoA hydrolase activity"/>
    <property type="evidence" value="ECO:0007669"/>
    <property type="project" value="TreeGrafter"/>
</dbReference>
<dbReference type="Gene3D" id="3.10.129.10">
    <property type="entry name" value="Hotdog Thioesterase"/>
    <property type="match status" value="2"/>
</dbReference>
<dbReference type="STRING" id="1036808.A0A0C3DA64"/>
<dbReference type="GO" id="GO:0006637">
    <property type="term" value="P:acyl-CoA metabolic process"/>
    <property type="evidence" value="ECO:0007669"/>
    <property type="project" value="TreeGrafter"/>
</dbReference>
<dbReference type="OrthoDB" id="331699at2759"/>
<evidence type="ECO:0000313" key="7">
    <source>
        <dbReference type="Proteomes" id="UP000053989"/>
    </source>
</evidence>
<keyword evidence="3" id="KW-0378">Hydrolase</keyword>
<dbReference type="Proteomes" id="UP000053989">
    <property type="component" value="Unassembled WGS sequence"/>
</dbReference>
<evidence type="ECO:0000313" key="6">
    <source>
        <dbReference type="EMBL" id="KIM53001.1"/>
    </source>
</evidence>
<dbReference type="PROSITE" id="PS51770">
    <property type="entry name" value="HOTDOG_ACOT"/>
    <property type="match status" value="2"/>
</dbReference>
<dbReference type="PANTHER" id="PTHR12655">
    <property type="entry name" value="ACYL-COA THIOESTERASE"/>
    <property type="match status" value="1"/>
</dbReference>
<protein>
    <recommendedName>
        <fullName evidence="5">HotDog ACOT-type domain-containing protein</fullName>
    </recommendedName>
</protein>
<dbReference type="InterPro" id="IPR029069">
    <property type="entry name" value="HotDog_dom_sf"/>
</dbReference>
<evidence type="ECO:0000256" key="1">
    <source>
        <dbReference type="ARBA" id="ARBA00010458"/>
    </source>
</evidence>
<reference evidence="7" key="2">
    <citation type="submission" date="2015-01" db="EMBL/GenBank/DDBJ databases">
        <title>Evolutionary Origins and Diversification of the Mycorrhizal Mutualists.</title>
        <authorList>
            <consortium name="DOE Joint Genome Institute"/>
            <consortium name="Mycorrhizal Genomics Consortium"/>
            <person name="Kohler A."/>
            <person name="Kuo A."/>
            <person name="Nagy L.G."/>
            <person name="Floudas D."/>
            <person name="Copeland A."/>
            <person name="Barry K.W."/>
            <person name="Cichocki N."/>
            <person name="Veneault-Fourrey C."/>
            <person name="LaButti K."/>
            <person name="Lindquist E.A."/>
            <person name="Lipzen A."/>
            <person name="Lundell T."/>
            <person name="Morin E."/>
            <person name="Murat C."/>
            <person name="Riley R."/>
            <person name="Ohm R."/>
            <person name="Sun H."/>
            <person name="Tunlid A."/>
            <person name="Henrissat B."/>
            <person name="Grigoriev I.V."/>
            <person name="Hibbett D.S."/>
            <person name="Martin F."/>
        </authorList>
    </citation>
    <scope>NUCLEOTIDE SEQUENCE [LARGE SCALE GENOMIC DNA]</scope>
    <source>
        <strain evidence="7">Foug A</strain>
    </source>
</reference>
<evidence type="ECO:0000259" key="5">
    <source>
        <dbReference type="PROSITE" id="PS51770"/>
    </source>
</evidence>
<dbReference type="InParanoid" id="A0A0C3DA64"/>
<dbReference type="AlphaFoldDB" id="A0A0C3DA64"/>
<accession>A0A0C3DA64</accession>
<evidence type="ECO:0000256" key="2">
    <source>
        <dbReference type="ARBA" id="ARBA00022737"/>
    </source>
</evidence>
<organism evidence="6 7">
    <name type="scientific">Scleroderma citrinum Foug A</name>
    <dbReference type="NCBI Taxonomy" id="1036808"/>
    <lineage>
        <taxon>Eukaryota</taxon>
        <taxon>Fungi</taxon>
        <taxon>Dikarya</taxon>
        <taxon>Basidiomycota</taxon>
        <taxon>Agaricomycotina</taxon>
        <taxon>Agaricomycetes</taxon>
        <taxon>Agaricomycetidae</taxon>
        <taxon>Boletales</taxon>
        <taxon>Sclerodermatineae</taxon>
        <taxon>Sclerodermataceae</taxon>
        <taxon>Scleroderma</taxon>
    </lineage>
</organism>
<keyword evidence="4" id="KW-0809">Transit peptide</keyword>
<gene>
    <name evidence="6" type="ORF">SCLCIDRAFT_139970</name>
</gene>
<keyword evidence="7" id="KW-1185">Reference proteome</keyword>
<dbReference type="PANTHER" id="PTHR12655:SF0">
    <property type="entry name" value="ACYL-COENZYME A THIOESTERASE 9, MITOCHONDRIAL"/>
    <property type="match status" value="1"/>
</dbReference>
<dbReference type="GO" id="GO:0005739">
    <property type="term" value="C:mitochondrion"/>
    <property type="evidence" value="ECO:0007669"/>
    <property type="project" value="TreeGrafter"/>
</dbReference>
<keyword evidence="2" id="KW-0677">Repeat</keyword>
<proteinExistence type="inferred from homology"/>
<evidence type="ECO:0000256" key="3">
    <source>
        <dbReference type="ARBA" id="ARBA00022801"/>
    </source>
</evidence>
<feature type="domain" description="HotDog ACOT-type" evidence="5">
    <location>
        <begin position="4"/>
        <end position="133"/>
    </location>
</feature>
<dbReference type="SUPFAM" id="SSF54637">
    <property type="entry name" value="Thioesterase/thiol ester dehydrase-isomerase"/>
    <property type="match status" value="2"/>
</dbReference>
<evidence type="ECO:0000256" key="4">
    <source>
        <dbReference type="ARBA" id="ARBA00022946"/>
    </source>
</evidence>
<comment type="similarity">
    <text evidence="1">Belongs to the acyl coenzyme A hydrolase family.</text>
</comment>
<dbReference type="EMBL" id="KN822193">
    <property type="protein sequence ID" value="KIM53001.1"/>
    <property type="molecule type" value="Genomic_DNA"/>
</dbReference>
<dbReference type="HOGENOM" id="CLU_032862_0_1_1"/>
<reference evidence="6 7" key="1">
    <citation type="submission" date="2014-04" db="EMBL/GenBank/DDBJ databases">
        <authorList>
            <consortium name="DOE Joint Genome Institute"/>
            <person name="Kuo A."/>
            <person name="Kohler A."/>
            <person name="Nagy L.G."/>
            <person name="Floudas D."/>
            <person name="Copeland A."/>
            <person name="Barry K.W."/>
            <person name="Cichocki N."/>
            <person name="Veneault-Fourrey C."/>
            <person name="LaButti K."/>
            <person name="Lindquist E.A."/>
            <person name="Lipzen A."/>
            <person name="Lundell T."/>
            <person name="Morin E."/>
            <person name="Murat C."/>
            <person name="Sun H."/>
            <person name="Tunlid A."/>
            <person name="Henrissat B."/>
            <person name="Grigoriev I.V."/>
            <person name="Hibbett D.S."/>
            <person name="Martin F."/>
            <person name="Nordberg H.P."/>
            <person name="Cantor M.N."/>
            <person name="Hua S.X."/>
        </authorList>
    </citation>
    <scope>NUCLEOTIDE SEQUENCE [LARGE SCALE GENOMIC DNA]</scope>
    <source>
        <strain evidence="6 7">Foug A</strain>
    </source>
</reference>
<dbReference type="CDD" id="cd03442">
    <property type="entry name" value="BFIT_BACH"/>
    <property type="match status" value="2"/>
</dbReference>
<dbReference type="InterPro" id="IPR033120">
    <property type="entry name" value="HOTDOG_ACOT"/>
</dbReference>
<sequence>MHETYTQVVLPFASSPELLEQYTNASGGLRTGMLMEHLDSLAGSIAYKHMLGPEVGNVSRVQEKGFYIVTASVERLDILAPLLPVRDIRLSGQVIYTGTSSMEVAVKMEAINPDGREETLMLGRFSMVCRDARTRKAYPVNSLVIDTPEEEALYKMGESAQKRRKAAALQSLLRVPPTSSEAAELHATHLKYDHDAGTESIGNRVFMGDTLLEKTMLMFPQERNVHQKVFGGYLMRLAYELGFANCSLFTQSHVSFLSLDGISFTRPVPIGSILRLRSQILHTSPPGELPAAVHIRVQASVVDIQSSQEEMTNEFRFTWARDGGNSISRIVVPRTYKEAMLWLEGKRALEMGAQIRGRRTRGREISTDA</sequence>
<feature type="domain" description="HotDog ACOT-type" evidence="5">
    <location>
        <begin position="208"/>
        <end position="325"/>
    </location>
</feature>
<name>A0A0C3DA64_9AGAM</name>